<protein>
    <submittedName>
        <fullName evidence="3">Acetyl-CoA C-acetyltransferase</fullName>
    </submittedName>
</protein>
<evidence type="ECO:0000313" key="3">
    <source>
        <dbReference type="EMBL" id="CAL4802931.1"/>
    </source>
</evidence>
<dbReference type="OrthoDB" id="419654at2759"/>
<dbReference type="InterPro" id="IPR029044">
    <property type="entry name" value="Nucleotide-diphossugar_trans"/>
</dbReference>
<dbReference type="EMBL" id="CAMXCT030006540">
    <property type="protein sequence ID" value="CAL4802931.1"/>
    <property type="molecule type" value="Genomic_DNA"/>
</dbReference>
<evidence type="ECO:0000313" key="4">
    <source>
        <dbReference type="Proteomes" id="UP001152797"/>
    </source>
</evidence>
<reference evidence="3 4" key="2">
    <citation type="submission" date="2024-05" db="EMBL/GenBank/DDBJ databases">
        <authorList>
            <person name="Chen Y."/>
            <person name="Shah S."/>
            <person name="Dougan E. K."/>
            <person name="Thang M."/>
            <person name="Chan C."/>
        </authorList>
    </citation>
    <scope>NUCLEOTIDE SEQUENCE [LARGE SCALE GENOMIC DNA]</scope>
</reference>
<dbReference type="EMBL" id="CAMXCT020006540">
    <property type="protein sequence ID" value="CAL1168994.1"/>
    <property type="molecule type" value="Genomic_DNA"/>
</dbReference>
<name>A0A9P1DU23_9DINO</name>
<organism evidence="2">
    <name type="scientific">Cladocopium goreaui</name>
    <dbReference type="NCBI Taxonomy" id="2562237"/>
    <lineage>
        <taxon>Eukaryota</taxon>
        <taxon>Sar</taxon>
        <taxon>Alveolata</taxon>
        <taxon>Dinophyceae</taxon>
        <taxon>Suessiales</taxon>
        <taxon>Symbiodiniaceae</taxon>
        <taxon>Cladocopium</taxon>
    </lineage>
</organism>
<gene>
    <name evidence="2" type="ORF">C1SCF055_LOCUS40439</name>
</gene>
<evidence type="ECO:0000259" key="1">
    <source>
        <dbReference type="Pfam" id="PF00535"/>
    </source>
</evidence>
<comment type="caution">
    <text evidence="2">The sequence shown here is derived from an EMBL/GenBank/DDBJ whole genome shotgun (WGS) entry which is preliminary data.</text>
</comment>
<dbReference type="Gene3D" id="3.90.550.10">
    <property type="entry name" value="Spore Coat Polysaccharide Biosynthesis Protein SpsA, Chain A"/>
    <property type="match status" value="1"/>
</dbReference>
<feature type="domain" description="Glycosyltransferase 2-like" evidence="1">
    <location>
        <begin position="782"/>
        <end position="881"/>
    </location>
</feature>
<dbReference type="Proteomes" id="UP001152797">
    <property type="component" value="Unassembled WGS sequence"/>
</dbReference>
<proteinExistence type="predicted"/>
<dbReference type="Pfam" id="PF00535">
    <property type="entry name" value="Glycos_transf_2"/>
    <property type="match status" value="1"/>
</dbReference>
<dbReference type="InterPro" id="IPR001173">
    <property type="entry name" value="Glyco_trans_2-like"/>
</dbReference>
<reference evidence="2" key="1">
    <citation type="submission" date="2022-10" db="EMBL/GenBank/DDBJ databases">
        <authorList>
            <person name="Chen Y."/>
            <person name="Dougan E. K."/>
            <person name="Chan C."/>
            <person name="Rhodes N."/>
            <person name="Thang M."/>
        </authorList>
    </citation>
    <scope>NUCLEOTIDE SEQUENCE</scope>
</reference>
<dbReference type="EMBL" id="CAMXCT010006540">
    <property type="protein sequence ID" value="CAI4015619.1"/>
    <property type="molecule type" value="Genomic_DNA"/>
</dbReference>
<dbReference type="AlphaFoldDB" id="A0A9P1DU23"/>
<evidence type="ECO:0000313" key="2">
    <source>
        <dbReference type="EMBL" id="CAI4015619.1"/>
    </source>
</evidence>
<sequence>MAVANALQNDVVSSPVANVATPEDLATRQVNVANVITQVSKNGADEVKKVRPVRPMALRTIKKVVRTSTMVVQTGLVRKDGLCNSNAFGGNRLSPRKCPHDIDDRIQVRISMDQWTHVVSKSSYFIVIHARLIDGALDATVGGVEAQELMIAALAGRFTAFNLRFESKWDGWQLTKDDDACLPTLQMHATYKVTVKTPMDVRFFFAEREVVIHDAIAFLTGDSAPGDLAFLPGGKLEHRITLPSLMDVSDEPVCLFANVPSALRIPKERFSSTENHEKYVYVLTKNGIYVLRRDEGMTVQDVIMVMGHHCGIPCAHLVGCLGERHQTQMLCPDAVICRDIESASDDLRVLDYVIAHVNDHDFSFVAGHDALREFSEVMERTGMDETVQAFGWMFVVDAMALITQQAWEDVAALFEIQRPWRYVINNRTINPEWPLGGFFETTDDGSDVLTVHMLLGVKGGGPVKLVSSEQAINSGNLSNLAEFEAQNFSAALSFVLQKVVDKNRQRQSYDISIFLELQASFREGFFVINGEYALLQKFMQTMKETGVEKIIDYCGWIVVCRFVQILELSQQQSVSDVGNSGDDPWKNWISNQGGTGLQASFPAKQMMNGQNHSQQTRKIEAPIEDRFSKQAAEILDLRERTDREFGAMKECMQKLEKSIADHGSHLQSNADQCRNEFAAIRAETQNQMGTMANMFNESLQKALAGHDKEMSNQFAEIKELLAGKKSASPATKRAKQNGRNQEDGDLGFVLSTLWHLAGRFELVSGRVSILTPTTASRARFHEQLWQCFVDQSWPDKELVVVETYTKKEKPSEVFTKLLKAKEKRLKYLGIQVDENDDLTVGAKRNMTVLMCSGQYCVNFDDDDLYATVYVERMVNELRQNRGCTQPTFCEVLLP</sequence>
<dbReference type="CDD" id="cd00761">
    <property type="entry name" value="Glyco_tranf_GTA_type"/>
    <property type="match status" value="1"/>
</dbReference>
<keyword evidence="4" id="KW-1185">Reference proteome</keyword>
<accession>A0A9P1DU23</accession>
<dbReference type="SUPFAM" id="SSF53448">
    <property type="entry name" value="Nucleotide-diphospho-sugar transferases"/>
    <property type="match status" value="1"/>
</dbReference>